<keyword evidence="4" id="KW-0472">Membrane</keyword>
<dbReference type="RefSeq" id="XP_013898319.1">
    <property type="nucleotide sequence ID" value="XM_014042865.1"/>
</dbReference>
<evidence type="ECO:0000256" key="4">
    <source>
        <dbReference type="ARBA" id="ARBA00023136"/>
    </source>
</evidence>
<dbReference type="GeneID" id="25741541"/>
<dbReference type="GO" id="GO:0005484">
    <property type="term" value="F:SNAP receptor activity"/>
    <property type="evidence" value="ECO:0007669"/>
    <property type="project" value="InterPro"/>
</dbReference>
<dbReference type="STRING" id="145388.A0A0D2M7G5"/>
<name>A0A0D2M7G5_9CHLO</name>
<dbReference type="OrthoDB" id="19261at2759"/>
<feature type="coiled-coil region" evidence="5">
    <location>
        <begin position="238"/>
        <end position="265"/>
    </location>
</feature>
<dbReference type="Proteomes" id="UP000054498">
    <property type="component" value="Unassembled WGS sequence"/>
</dbReference>
<evidence type="ECO:0000256" key="1">
    <source>
        <dbReference type="ARBA" id="ARBA00004370"/>
    </source>
</evidence>
<gene>
    <name evidence="7" type="ORF">MNEG_8666</name>
</gene>
<dbReference type="KEGG" id="mng:MNEG_8666"/>
<accession>A0A0D2M7G5</accession>
<dbReference type="CDD" id="cd15861">
    <property type="entry name" value="SNARE_SNAP25N_23N_29N_SEC9N"/>
    <property type="match status" value="1"/>
</dbReference>
<organism evidence="7 8">
    <name type="scientific">Monoraphidium neglectum</name>
    <dbReference type="NCBI Taxonomy" id="145388"/>
    <lineage>
        <taxon>Eukaryota</taxon>
        <taxon>Viridiplantae</taxon>
        <taxon>Chlorophyta</taxon>
        <taxon>core chlorophytes</taxon>
        <taxon>Chlorophyceae</taxon>
        <taxon>CS clade</taxon>
        <taxon>Sphaeropleales</taxon>
        <taxon>Selenastraceae</taxon>
        <taxon>Monoraphidium</taxon>
    </lineage>
</organism>
<evidence type="ECO:0000256" key="5">
    <source>
        <dbReference type="SAM" id="Coils"/>
    </source>
</evidence>
<dbReference type="GO" id="GO:0005886">
    <property type="term" value="C:plasma membrane"/>
    <property type="evidence" value="ECO:0007669"/>
    <property type="project" value="TreeGrafter"/>
</dbReference>
<evidence type="ECO:0000256" key="2">
    <source>
        <dbReference type="ARBA" id="ARBA00009480"/>
    </source>
</evidence>
<evidence type="ECO:0000256" key="6">
    <source>
        <dbReference type="SAM" id="MobiDB-lite"/>
    </source>
</evidence>
<dbReference type="AlphaFoldDB" id="A0A0D2M7G5"/>
<evidence type="ECO:0000256" key="3">
    <source>
        <dbReference type="ARBA" id="ARBA00022448"/>
    </source>
</evidence>
<evidence type="ECO:0000313" key="8">
    <source>
        <dbReference type="Proteomes" id="UP000054498"/>
    </source>
</evidence>
<dbReference type="EMBL" id="KK101888">
    <property type="protein sequence ID" value="KIY99299.1"/>
    <property type="molecule type" value="Genomic_DNA"/>
</dbReference>
<reference evidence="7 8" key="1">
    <citation type="journal article" date="2013" name="BMC Genomics">
        <title>Reconstruction of the lipid metabolism for the microalga Monoraphidium neglectum from its genome sequence reveals characteristics suitable for biofuel production.</title>
        <authorList>
            <person name="Bogen C."/>
            <person name="Al-Dilaimi A."/>
            <person name="Albersmeier A."/>
            <person name="Wichmann J."/>
            <person name="Grundmann M."/>
            <person name="Rupp O."/>
            <person name="Lauersen K.J."/>
            <person name="Blifernez-Klassen O."/>
            <person name="Kalinowski J."/>
            <person name="Goesmann A."/>
            <person name="Mussgnug J.H."/>
            <person name="Kruse O."/>
        </authorList>
    </citation>
    <scope>NUCLEOTIDE SEQUENCE [LARGE SCALE GENOMIC DNA]</scope>
    <source>
        <strain evidence="7 8">SAG 48.87</strain>
    </source>
</reference>
<dbReference type="CDD" id="cd15841">
    <property type="entry name" value="SNARE_Qc"/>
    <property type="match status" value="1"/>
</dbReference>
<keyword evidence="8" id="KW-1185">Reference proteome</keyword>
<dbReference type="PANTHER" id="PTHR19305:SF9">
    <property type="entry name" value="SYNAPTOSOMAL-ASSOCIATED PROTEIN 29"/>
    <property type="match status" value="1"/>
</dbReference>
<dbReference type="GO" id="GO:0031201">
    <property type="term" value="C:SNARE complex"/>
    <property type="evidence" value="ECO:0007669"/>
    <property type="project" value="InterPro"/>
</dbReference>
<dbReference type="InterPro" id="IPR044766">
    <property type="entry name" value="NPSN/SNAP25-like_N_SNARE"/>
</dbReference>
<sequence>MKYGVSVPLGEGPRAELFAQEHSRPSLMEMKGDLQKGDLKCVDSKHILQQAAQQHKDTTASAQRALRAMEQASDLAASTAAALRDQGYQMERITAGMDKIGADVTYSQRALAFMRRSCCASFCCARFTEPERRTDDFHWRRGAATTTGGAAAAAAAQPCSKERGANPGRTPPAVHAPSAAACGDGQGPASSSCPTVDVSGLAKAGFAEEAGAIDAETVAQDQILDQISRGLHQIRRGALVMKDEMARQEGEVRRLQSDASALHAKIRSVNDTGFKV</sequence>
<protein>
    <submittedName>
        <fullName evidence="7">Uncharacterized protein</fullName>
    </submittedName>
</protein>
<feature type="region of interest" description="Disordered" evidence="6">
    <location>
        <begin position="150"/>
        <end position="187"/>
    </location>
</feature>
<dbReference type="PANTHER" id="PTHR19305">
    <property type="entry name" value="SYNAPTOSOMAL ASSOCIATED PROTEIN"/>
    <property type="match status" value="1"/>
</dbReference>
<proteinExistence type="inferred from homology"/>
<keyword evidence="3" id="KW-0813">Transport</keyword>
<comment type="subcellular location">
    <subcellularLocation>
        <location evidence="1">Membrane</location>
    </subcellularLocation>
</comment>
<dbReference type="SUPFAM" id="SSF58038">
    <property type="entry name" value="SNARE fusion complex"/>
    <property type="match status" value="2"/>
</dbReference>
<keyword evidence="5" id="KW-0175">Coiled coil</keyword>
<evidence type="ECO:0000313" key="7">
    <source>
        <dbReference type="EMBL" id="KIY99299.1"/>
    </source>
</evidence>
<dbReference type="Gene3D" id="1.20.5.110">
    <property type="match status" value="2"/>
</dbReference>
<comment type="similarity">
    <text evidence="2">Belongs to the SNAP-25 family.</text>
</comment>